<evidence type="ECO:0000256" key="2">
    <source>
        <dbReference type="ARBA" id="ARBA00022490"/>
    </source>
</evidence>
<dbReference type="Proteomes" id="UP001342314">
    <property type="component" value="Unassembled WGS sequence"/>
</dbReference>
<evidence type="ECO:0000259" key="8">
    <source>
        <dbReference type="Pfam" id="PF06747"/>
    </source>
</evidence>
<feature type="compositionally biased region" description="Polar residues" evidence="7">
    <location>
        <begin position="1"/>
        <end position="11"/>
    </location>
</feature>
<sequence>MSFGRPSTTAFSLGGAPPLKGSFPLDHDGECKEYMTRYLKCMKENKQQSTECRHLSKEYLACRMDKGLMERTDFTALGFQDGEKGAAGSQPTAAPKHAQPAP</sequence>
<evidence type="ECO:0000256" key="4">
    <source>
        <dbReference type="ARBA" id="ARBA00037279"/>
    </source>
</evidence>
<evidence type="ECO:0000256" key="3">
    <source>
        <dbReference type="ARBA" id="ARBA00023157"/>
    </source>
</evidence>
<dbReference type="InterPro" id="IPR009069">
    <property type="entry name" value="Cys_alpha_HP_mot_SF"/>
</dbReference>
<keyword evidence="3" id="KW-1015">Disulfide bond</keyword>
<dbReference type="PANTHER" id="PTHR21107">
    <property type="entry name" value="CYTOCHROME C OXIDASE ASSEMBLY PROTEIN COX19"/>
    <property type="match status" value="1"/>
</dbReference>
<gene>
    <name evidence="9" type="ORF">Rhopal_001685-T1</name>
</gene>
<dbReference type="SUPFAM" id="SSF47072">
    <property type="entry name" value="Cysteine alpha-hairpin motif"/>
    <property type="match status" value="1"/>
</dbReference>
<evidence type="ECO:0000256" key="1">
    <source>
        <dbReference type="ARBA" id="ARBA00004496"/>
    </source>
</evidence>
<accession>A0AAV5GDY3</accession>
<dbReference type="InterPro" id="IPR010625">
    <property type="entry name" value="CHCH"/>
</dbReference>
<dbReference type="PROSITE" id="PS51808">
    <property type="entry name" value="CHCH"/>
    <property type="match status" value="1"/>
</dbReference>
<dbReference type="GO" id="GO:0033617">
    <property type="term" value="P:mitochondrial respiratory chain complex IV assembly"/>
    <property type="evidence" value="ECO:0007669"/>
    <property type="project" value="TreeGrafter"/>
</dbReference>
<dbReference type="PANTHER" id="PTHR21107:SF2">
    <property type="entry name" value="CYTOCHROME C OXIDASE ASSEMBLY PROTEIN COX19"/>
    <property type="match status" value="1"/>
</dbReference>
<evidence type="ECO:0000256" key="5">
    <source>
        <dbReference type="ARBA" id="ARBA00038223"/>
    </source>
</evidence>
<keyword evidence="2" id="KW-0963">Cytoplasm</keyword>
<organism evidence="9 10">
    <name type="scientific">Rhodotorula paludigena</name>
    <dbReference type="NCBI Taxonomy" id="86838"/>
    <lineage>
        <taxon>Eukaryota</taxon>
        <taxon>Fungi</taxon>
        <taxon>Dikarya</taxon>
        <taxon>Basidiomycota</taxon>
        <taxon>Pucciniomycotina</taxon>
        <taxon>Microbotryomycetes</taxon>
        <taxon>Sporidiobolales</taxon>
        <taxon>Sporidiobolaceae</taxon>
        <taxon>Rhodotorula</taxon>
    </lineage>
</organism>
<dbReference type="AlphaFoldDB" id="A0AAV5GDY3"/>
<protein>
    <recommendedName>
        <fullName evidence="6">Cytochrome c oxidase assembly protein COX19</fullName>
    </recommendedName>
</protein>
<evidence type="ECO:0000256" key="6">
    <source>
        <dbReference type="ARBA" id="ARBA00039385"/>
    </source>
</evidence>
<evidence type="ECO:0000313" key="10">
    <source>
        <dbReference type="Proteomes" id="UP001342314"/>
    </source>
</evidence>
<comment type="caution">
    <text evidence="9">The sequence shown here is derived from an EMBL/GenBank/DDBJ whole genome shotgun (WGS) entry which is preliminary data.</text>
</comment>
<feature type="domain" description="CHCH" evidence="8">
    <location>
        <begin position="31"/>
        <end position="64"/>
    </location>
</feature>
<comment type="function">
    <text evidence="4">Required for the assembly of mitochondrial cytochrome c oxidase.</text>
</comment>
<dbReference type="Pfam" id="PF06747">
    <property type="entry name" value="CHCH"/>
    <property type="match status" value="1"/>
</dbReference>
<evidence type="ECO:0000313" key="9">
    <source>
        <dbReference type="EMBL" id="GJN88719.1"/>
    </source>
</evidence>
<dbReference type="InterPro" id="IPR051383">
    <property type="entry name" value="COX19"/>
</dbReference>
<evidence type="ECO:0000256" key="7">
    <source>
        <dbReference type="SAM" id="MobiDB-lite"/>
    </source>
</evidence>
<feature type="region of interest" description="Disordered" evidence="7">
    <location>
        <begin position="79"/>
        <end position="102"/>
    </location>
</feature>
<feature type="region of interest" description="Disordered" evidence="7">
    <location>
        <begin position="1"/>
        <end position="26"/>
    </location>
</feature>
<comment type="subcellular location">
    <subcellularLocation>
        <location evidence="1">Cytoplasm</location>
    </subcellularLocation>
</comment>
<name>A0AAV5GDY3_9BASI</name>
<keyword evidence="10" id="KW-1185">Reference proteome</keyword>
<reference evidence="9 10" key="1">
    <citation type="submission" date="2021-12" db="EMBL/GenBank/DDBJ databases">
        <title>High titer production of polyol ester of fatty acids by Rhodotorula paludigena BS15 towards product separation-free biomass refinery.</title>
        <authorList>
            <person name="Mano J."/>
            <person name="Ono H."/>
            <person name="Tanaka T."/>
            <person name="Naito K."/>
            <person name="Sushida H."/>
            <person name="Ike M."/>
            <person name="Tokuyasu K."/>
            <person name="Kitaoka M."/>
        </authorList>
    </citation>
    <scope>NUCLEOTIDE SEQUENCE [LARGE SCALE GENOMIC DNA]</scope>
    <source>
        <strain evidence="9 10">BS15</strain>
    </source>
</reference>
<proteinExistence type="inferred from homology"/>
<dbReference type="EMBL" id="BQKY01000003">
    <property type="protein sequence ID" value="GJN88719.1"/>
    <property type="molecule type" value="Genomic_DNA"/>
</dbReference>
<dbReference type="GO" id="GO:0005758">
    <property type="term" value="C:mitochondrial intermembrane space"/>
    <property type="evidence" value="ECO:0007669"/>
    <property type="project" value="TreeGrafter"/>
</dbReference>
<comment type="similarity">
    <text evidence="5">Belongs to the COX19 family.</text>
</comment>